<evidence type="ECO:0000313" key="4">
    <source>
        <dbReference type="Proteomes" id="UP001378188"/>
    </source>
</evidence>
<keyword evidence="2" id="KW-1133">Transmembrane helix</keyword>
<evidence type="ECO:0000256" key="1">
    <source>
        <dbReference type="SAM" id="MobiDB-lite"/>
    </source>
</evidence>
<proteinExistence type="predicted"/>
<keyword evidence="4" id="KW-1185">Reference proteome</keyword>
<sequence length="65" mass="7321">MTNPILIGGLMIGGAFAGWRMMRERGRVRRMFEKLSRESAKAPTGDVVRLERDPETGIYGPAKER</sequence>
<accession>A0AAW9RS15</accession>
<keyword evidence="2" id="KW-0472">Membrane</keyword>
<evidence type="ECO:0000256" key="2">
    <source>
        <dbReference type="SAM" id="Phobius"/>
    </source>
</evidence>
<reference evidence="3 4" key="1">
    <citation type="submission" date="2024-02" db="EMBL/GenBank/DDBJ databases">
        <title>Genome analysis and characterization of Microbaculum marinisediminis sp. nov., isolated from marine sediment.</title>
        <authorList>
            <person name="Du Z.-J."/>
            <person name="Ye Y.-Q."/>
            <person name="Zhang Z.-R."/>
            <person name="Yuan S.-M."/>
            <person name="Zhang X.-Y."/>
        </authorList>
    </citation>
    <scope>NUCLEOTIDE SEQUENCE [LARGE SCALE GENOMIC DNA]</scope>
    <source>
        <strain evidence="3 4">SDUM1044001</strain>
    </source>
</reference>
<feature type="region of interest" description="Disordered" evidence="1">
    <location>
        <begin position="42"/>
        <end position="65"/>
    </location>
</feature>
<dbReference type="RefSeq" id="WP_340329408.1">
    <property type="nucleotide sequence ID" value="NZ_JAZHOF010000003.1"/>
</dbReference>
<organism evidence="3 4">
    <name type="scientific">Microbaculum marinum</name>
    <dbReference type="NCBI Taxonomy" id="1764581"/>
    <lineage>
        <taxon>Bacteria</taxon>
        <taxon>Pseudomonadati</taxon>
        <taxon>Pseudomonadota</taxon>
        <taxon>Alphaproteobacteria</taxon>
        <taxon>Hyphomicrobiales</taxon>
        <taxon>Tepidamorphaceae</taxon>
        <taxon>Microbaculum</taxon>
    </lineage>
</organism>
<protein>
    <submittedName>
        <fullName evidence="3">Uncharacterized protein</fullName>
    </submittedName>
</protein>
<comment type="caution">
    <text evidence="3">The sequence shown here is derived from an EMBL/GenBank/DDBJ whole genome shotgun (WGS) entry which is preliminary data.</text>
</comment>
<evidence type="ECO:0000313" key="3">
    <source>
        <dbReference type="EMBL" id="MEJ8571714.1"/>
    </source>
</evidence>
<feature type="transmembrane region" description="Helical" evidence="2">
    <location>
        <begin position="6"/>
        <end position="22"/>
    </location>
</feature>
<name>A0AAW9RS15_9HYPH</name>
<keyword evidence="2" id="KW-0812">Transmembrane</keyword>
<dbReference type="EMBL" id="JAZHOF010000003">
    <property type="protein sequence ID" value="MEJ8571714.1"/>
    <property type="molecule type" value="Genomic_DNA"/>
</dbReference>
<gene>
    <name evidence="3" type="ORF">V3328_09540</name>
</gene>
<dbReference type="Proteomes" id="UP001378188">
    <property type="component" value="Unassembled WGS sequence"/>
</dbReference>
<dbReference type="AlphaFoldDB" id="A0AAW9RS15"/>